<dbReference type="RefSeq" id="WP_019928429.1">
    <property type="nucleotide sequence ID" value="NZ_WEGI01000002.1"/>
</dbReference>
<name>A0A7K0DJ22_9NOCA</name>
<organism evidence="1 2">
    <name type="scientific">Nocardia aurantia</name>
    <dbReference type="NCBI Taxonomy" id="2585199"/>
    <lineage>
        <taxon>Bacteria</taxon>
        <taxon>Bacillati</taxon>
        <taxon>Actinomycetota</taxon>
        <taxon>Actinomycetes</taxon>
        <taxon>Mycobacteriales</taxon>
        <taxon>Nocardiaceae</taxon>
        <taxon>Nocardia</taxon>
    </lineage>
</organism>
<gene>
    <name evidence="1" type="ORF">NRB56_12560</name>
</gene>
<sequence>MAYEQSGMHRPAGRISVADIAAEPGGIEALRRRVHELRARGIDFAANAIEREMVAFDLNVANRP</sequence>
<dbReference type="Proteomes" id="UP000431401">
    <property type="component" value="Unassembled WGS sequence"/>
</dbReference>
<evidence type="ECO:0000313" key="2">
    <source>
        <dbReference type="Proteomes" id="UP000431401"/>
    </source>
</evidence>
<keyword evidence="2" id="KW-1185">Reference proteome</keyword>
<protein>
    <submittedName>
        <fullName evidence="1">Uncharacterized protein</fullName>
    </submittedName>
</protein>
<dbReference type="EMBL" id="WEGI01000002">
    <property type="protein sequence ID" value="MQY25699.1"/>
    <property type="molecule type" value="Genomic_DNA"/>
</dbReference>
<accession>A0A7K0DJ22</accession>
<evidence type="ECO:0000313" key="1">
    <source>
        <dbReference type="EMBL" id="MQY25699.1"/>
    </source>
</evidence>
<proteinExistence type="predicted"/>
<comment type="caution">
    <text evidence="1">The sequence shown here is derived from an EMBL/GenBank/DDBJ whole genome shotgun (WGS) entry which is preliminary data.</text>
</comment>
<dbReference type="AlphaFoldDB" id="A0A7K0DJ22"/>
<dbReference type="OrthoDB" id="4559802at2"/>
<reference evidence="1 2" key="1">
    <citation type="submission" date="2019-10" db="EMBL/GenBank/DDBJ databases">
        <title>Nocardia macrotermitis sp. nov. and Nocardia aurantia sp. nov., isolated from the gut of fungus growing-termite Macrotermes natalensis.</title>
        <authorList>
            <person name="Benndorf R."/>
            <person name="Schwitalla J."/>
            <person name="Martin K."/>
            <person name="De Beer W."/>
            <person name="Kaster A.-K."/>
            <person name="Vollmers J."/>
            <person name="Poulsen M."/>
            <person name="Beemelmanns C."/>
        </authorList>
    </citation>
    <scope>NUCLEOTIDE SEQUENCE [LARGE SCALE GENOMIC DNA]</scope>
    <source>
        <strain evidence="1 2">RB56</strain>
    </source>
</reference>